<dbReference type="InterPro" id="IPR051333">
    <property type="entry name" value="CLIP_Serine_Protease"/>
</dbReference>
<name>A0A6J1RX33_FRAOC</name>
<dbReference type="Pfam" id="PF00089">
    <property type="entry name" value="Trypsin"/>
    <property type="match status" value="1"/>
</dbReference>
<evidence type="ECO:0000256" key="1">
    <source>
        <dbReference type="SAM" id="SignalP"/>
    </source>
</evidence>
<dbReference type="OrthoDB" id="5565075at2759"/>
<dbReference type="PANTHER" id="PTHR24260">
    <property type="match status" value="1"/>
</dbReference>
<dbReference type="InterPro" id="IPR001254">
    <property type="entry name" value="Trypsin_dom"/>
</dbReference>
<dbReference type="GeneID" id="113202735"/>
<feature type="domain" description="Peptidase S1" evidence="2">
    <location>
        <begin position="43"/>
        <end position="285"/>
    </location>
</feature>
<dbReference type="GO" id="GO:0006508">
    <property type="term" value="P:proteolysis"/>
    <property type="evidence" value="ECO:0007669"/>
    <property type="project" value="InterPro"/>
</dbReference>
<organism evidence="3 4">
    <name type="scientific">Frankliniella occidentalis</name>
    <name type="common">Western flower thrips</name>
    <name type="synonym">Euthrips occidentalis</name>
    <dbReference type="NCBI Taxonomy" id="133901"/>
    <lineage>
        <taxon>Eukaryota</taxon>
        <taxon>Metazoa</taxon>
        <taxon>Ecdysozoa</taxon>
        <taxon>Arthropoda</taxon>
        <taxon>Hexapoda</taxon>
        <taxon>Insecta</taxon>
        <taxon>Pterygota</taxon>
        <taxon>Neoptera</taxon>
        <taxon>Paraneoptera</taxon>
        <taxon>Thysanoptera</taxon>
        <taxon>Terebrantia</taxon>
        <taxon>Thripoidea</taxon>
        <taxon>Thripidae</taxon>
        <taxon>Frankliniella</taxon>
    </lineage>
</organism>
<dbReference type="Gene3D" id="2.40.10.10">
    <property type="entry name" value="Trypsin-like serine proteases"/>
    <property type="match status" value="1"/>
</dbReference>
<dbReference type="SMART" id="SM00020">
    <property type="entry name" value="Tryp_SPc"/>
    <property type="match status" value="1"/>
</dbReference>
<dbReference type="PANTHER" id="PTHR24260:SF136">
    <property type="entry name" value="GH08193P-RELATED"/>
    <property type="match status" value="1"/>
</dbReference>
<sequence length="298" mass="30946">MSILRAAVCVLATALAVAGSPVDPRIVVGPLDPEGLGAASLRISGGRVAKVGQFPYQVALFDSTGSFLGSGAIISTKTVLTAAQCIDGILDDVVVRAGILKLTDMNADGERRTTLANRVIHPNFDAEFFDSDIAIINVPYDFTFPDTKKPAIGLIALPAYSEIGDGLANAAVTVSGWGKTSDSSDLTSTDLQYGQMNLAADHKECAAEYGASIIGTKLCTASSQGASTCAGDVGGPVKRAVDDGFVRTELIGIVSFGRPESCTAGKPVVFTRVSAFYDFIESNSDVKVPDLPVDDDDS</sequence>
<dbReference type="KEGG" id="foc:113202735"/>
<protein>
    <submittedName>
        <fullName evidence="4">Brachyurin-like</fullName>
    </submittedName>
</protein>
<gene>
    <name evidence="4" type="primary">LOC113202735</name>
</gene>
<evidence type="ECO:0000313" key="3">
    <source>
        <dbReference type="Proteomes" id="UP000504606"/>
    </source>
</evidence>
<dbReference type="AlphaFoldDB" id="A0A6J1RX33"/>
<dbReference type="InterPro" id="IPR043504">
    <property type="entry name" value="Peptidase_S1_PA_chymotrypsin"/>
</dbReference>
<dbReference type="InterPro" id="IPR001314">
    <property type="entry name" value="Peptidase_S1A"/>
</dbReference>
<feature type="signal peptide" evidence="1">
    <location>
        <begin position="1"/>
        <end position="19"/>
    </location>
</feature>
<keyword evidence="1" id="KW-0732">Signal</keyword>
<keyword evidence="3" id="KW-1185">Reference proteome</keyword>
<proteinExistence type="predicted"/>
<dbReference type="SUPFAM" id="SSF50494">
    <property type="entry name" value="Trypsin-like serine proteases"/>
    <property type="match status" value="1"/>
</dbReference>
<dbReference type="CDD" id="cd00190">
    <property type="entry name" value="Tryp_SPc"/>
    <property type="match status" value="1"/>
</dbReference>
<dbReference type="PROSITE" id="PS50240">
    <property type="entry name" value="TRYPSIN_DOM"/>
    <property type="match status" value="1"/>
</dbReference>
<accession>A0A6J1RX33</accession>
<feature type="chain" id="PRO_5026774919" evidence="1">
    <location>
        <begin position="20"/>
        <end position="298"/>
    </location>
</feature>
<dbReference type="Proteomes" id="UP000504606">
    <property type="component" value="Unplaced"/>
</dbReference>
<reference evidence="4" key="1">
    <citation type="submission" date="2025-08" db="UniProtKB">
        <authorList>
            <consortium name="RefSeq"/>
        </authorList>
    </citation>
    <scope>IDENTIFICATION</scope>
    <source>
        <tissue evidence="4">Whole organism</tissue>
    </source>
</reference>
<dbReference type="RefSeq" id="XP_026272893.1">
    <property type="nucleotide sequence ID" value="XM_026417108.2"/>
</dbReference>
<evidence type="ECO:0000259" key="2">
    <source>
        <dbReference type="PROSITE" id="PS50240"/>
    </source>
</evidence>
<dbReference type="InterPro" id="IPR009003">
    <property type="entry name" value="Peptidase_S1_PA"/>
</dbReference>
<dbReference type="GO" id="GO:0004252">
    <property type="term" value="F:serine-type endopeptidase activity"/>
    <property type="evidence" value="ECO:0007669"/>
    <property type="project" value="InterPro"/>
</dbReference>
<evidence type="ECO:0000313" key="4">
    <source>
        <dbReference type="RefSeq" id="XP_026272893.1"/>
    </source>
</evidence>
<dbReference type="PRINTS" id="PR00722">
    <property type="entry name" value="CHYMOTRYPSIN"/>
</dbReference>